<dbReference type="InterPro" id="IPR001789">
    <property type="entry name" value="Sig_transdc_resp-reg_receiver"/>
</dbReference>
<evidence type="ECO:0000313" key="4">
    <source>
        <dbReference type="Proteomes" id="UP000183794"/>
    </source>
</evidence>
<dbReference type="OrthoDB" id="8304377at2"/>
<name>A0A1L0AZF1_9GAMM</name>
<dbReference type="SUPFAM" id="SSF52172">
    <property type="entry name" value="CheY-like"/>
    <property type="match status" value="1"/>
</dbReference>
<dbReference type="RefSeq" id="WP_075518026.1">
    <property type="nucleotide sequence ID" value="NZ_FPLD01000035.1"/>
</dbReference>
<gene>
    <name evidence="3" type="ORF">NVI5450_0950</name>
</gene>
<sequence>MKTVLIIEDDEFKANSLRDFMLSRDEFDEVKVVSSLVEAIDAINAERYKFILIDMAIPSHPLKIGGGTPISLLTGGIEVLLELNYLDRSDPCVIITQYPDIEISGQFYSLEQAKVEIEGQLECSVMSCIEYREGDDSWKKLLEKVLNSNEHTDT</sequence>
<organism evidence="3 4">
    <name type="scientific">Moritella viscosa</name>
    <dbReference type="NCBI Taxonomy" id="80854"/>
    <lineage>
        <taxon>Bacteria</taxon>
        <taxon>Pseudomonadati</taxon>
        <taxon>Pseudomonadota</taxon>
        <taxon>Gammaproteobacteria</taxon>
        <taxon>Alteromonadales</taxon>
        <taxon>Moritellaceae</taxon>
        <taxon>Moritella</taxon>
    </lineage>
</organism>
<dbReference type="Gene3D" id="3.40.50.2300">
    <property type="match status" value="1"/>
</dbReference>
<dbReference type="Proteomes" id="UP000183794">
    <property type="component" value="Unassembled WGS sequence"/>
</dbReference>
<proteinExistence type="predicted"/>
<dbReference type="AlphaFoldDB" id="A0A1L0AZF1"/>
<dbReference type="EMBL" id="FPLD01000035">
    <property type="protein sequence ID" value="SGY89106.1"/>
    <property type="molecule type" value="Genomic_DNA"/>
</dbReference>
<evidence type="ECO:0000313" key="3">
    <source>
        <dbReference type="EMBL" id="SGY89106.1"/>
    </source>
</evidence>
<evidence type="ECO:0000256" key="1">
    <source>
        <dbReference type="PROSITE-ProRule" id="PRU00169"/>
    </source>
</evidence>
<dbReference type="InterPro" id="IPR011006">
    <property type="entry name" value="CheY-like_superfamily"/>
</dbReference>
<feature type="domain" description="Response regulatory" evidence="2">
    <location>
        <begin position="3"/>
        <end position="154"/>
    </location>
</feature>
<reference evidence="3 4" key="1">
    <citation type="submission" date="2016-11" db="EMBL/GenBank/DDBJ databases">
        <authorList>
            <person name="Jaros S."/>
            <person name="Januszkiewicz K."/>
            <person name="Wedrychowicz H."/>
        </authorList>
    </citation>
    <scope>NUCLEOTIDE SEQUENCE [LARGE SCALE GENOMIC DNA]</scope>
    <source>
        <strain evidence="3">NVI 5450</strain>
    </source>
</reference>
<protein>
    <submittedName>
        <fullName evidence="3">Putative orphan protein</fullName>
    </submittedName>
</protein>
<accession>A0A1L0AZF1</accession>
<feature type="modified residue" description="4-aspartylphosphate" evidence="1">
    <location>
        <position position="54"/>
    </location>
</feature>
<keyword evidence="1" id="KW-0597">Phosphoprotein</keyword>
<dbReference type="GO" id="GO:0000160">
    <property type="term" value="P:phosphorelay signal transduction system"/>
    <property type="evidence" value="ECO:0007669"/>
    <property type="project" value="InterPro"/>
</dbReference>
<dbReference type="PROSITE" id="PS50110">
    <property type="entry name" value="RESPONSE_REGULATORY"/>
    <property type="match status" value="1"/>
</dbReference>
<evidence type="ECO:0000259" key="2">
    <source>
        <dbReference type="PROSITE" id="PS50110"/>
    </source>
</evidence>